<protein>
    <recommendedName>
        <fullName evidence="5">DUF4190 domain-containing protein</fullName>
    </recommendedName>
</protein>
<dbReference type="AlphaFoldDB" id="A0A1V2I545"/>
<gene>
    <name evidence="3" type="ORF">BL253_26045</name>
</gene>
<feature type="compositionally biased region" description="Polar residues" evidence="1">
    <location>
        <begin position="1"/>
        <end position="19"/>
    </location>
</feature>
<proteinExistence type="predicted"/>
<dbReference type="EMBL" id="MOMC01000055">
    <property type="protein sequence ID" value="ONH25975.1"/>
    <property type="molecule type" value="Genomic_DNA"/>
</dbReference>
<evidence type="ECO:0000313" key="3">
    <source>
        <dbReference type="EMBL" id="ONH25975.1"/>
    </source>
</evidence>
<dbReference type="RefSeq" id="WP_076820023.1">
    <property type="nucleotide sequence ID" value="NZ_MOMC01000055.1"/>
</dbReference>
<evidence type="ECO:0000313" key="4">
    <source>
        <dbReference type="Proteomes" id="UP000188929"/>
    </source>
</evidence>
<dbReference type="Proteomes" id="UP000188929">
    <property type="component" value="Unassembled WGS sequence"/>
</dbReference>
<feature type="transmembrane region" description="Helical" evidence="2">
    <location>
        <begin position="84"/>
        <end position="113"/>
    </location>
</feature>
<keyword evidence="2" id="KW-1133">Transmembrane helix</keyword>
<name>A0A1V2I545_9ACTN</name>
<feature type="transmembrane region" description="Helical" evidence="2">
    <location>
        <begin position="125"/>
        <end position="142"/>
    </location>
</feature>
<evidence type="ECO:0000256" key="1">
    <source>
        <dbReference type="SAM" id="MobiDB-lite"/>
    </source>
</evidence>
<reference evidence="4" key="1">
    <citation type="submission" date="2016-10" db="EMBL/GenBank/DDBJ databases">
        <title>Frankia sp. NRRL B-16386 Genome sequencing.</title>
        <authorList>
            <person name="Ghodhbane-Gtari F."/>
            <person name="Swanson E."/>
            <person name="Gueddou A."/>
            <person name="Hezbri K."/>
            <person name="Ktari K."/>
            <person name="Nouioui I."/>
            <person name="Morris K."/>
            <person name="Simpson S."/>
            <person name="Abebe-Akele F."/>
            <person name="Thomas K."/>
            <person name="Gtari M."/>
            <person name="Tisa L.S."/>
        </authorList>
    </citation>
    <scope>NUCLEOTIDE SEQUENCE [LARGE SCALE GENOMIC DNA]</scope>
    <source>
        <strain evidence="4">NRRL B-16386</strain>
    </source>
</reference>
<keyword evidence="2" id="KW-0472">Membrane</keyword>
<organism evidence="3 4">
    <name type="scientific">Pseudofrankia asymbiotica</name>
    <dbReference type="NCBI Taxonomy" id="1834516"/>
    <lineage>
        <taxon>Bacteria</taxon>
        <taxon>Bacillati</taxon>
        <taxon>Actinomycetota</taxon>
        <taxon>Actinomycetes</taxon>
        <taxon>Frankiales</taxon>
        <taxon>Frankiaceae</taxon>
        <taxon>Pseudofrankia</taxon>
    </lineage>
</organism>
<sequence>MTRPTSTHDAANSRVTDSNPFVPPDEGTVQNTGGQAAPHAGYPVPPADQTGYMPYPESGQDQYGRSPYSYGAAPVGESSGVRTLWILGFVLGALGVVVPFAGVAGIVCGAVAWGKRSSRGKAATIVAIVCTLIGVALGIMVYV</sequence>
<keyword evidence="2" id="KW-0812">Transmembrane</keyword>
<accession>A0A1V2I545</accession>
<evidence type="ECO:0008006" key="5">
    <source>
        <dbReference type="Google" id="ProtNLM"/>
    </source>
</evidence>
<evidence type="ECO:0000256" key="2">
    <source>
        <dbReference type="SAM" id="Phobius"/>
    </source>
</evidence>
<dbReference type="OrthoDB" id="3214169at2"/>
<keyword evidence="4" id="KW-1185">Reference proteome</keyword>
<comment type="caution">
    <text evidence="3">The sequence shown here is derived from an EMBL/GenBank/DDBJ whole genome shotgun (WGS) entry which is preliminary data.</text>
</comment>
<feature type="region of interest" description="Disordered" evidence="1">
    <location>
        <begin position="1"/>
        <end position="60"/>
    </location>
</feature>